<name>A0A7J6WK23_THATH</name>
<keyword evidence="2" id="KW-1185">Reference proteome</keyword>
<sequence length="66" mass="7485">MLLSLRKEALMLRRSCSARNVTDYWNCYWQVCSDLRGELKRVADAWQTGAEVATVLFSRAVCAAAE</sequence>
<dbReference type="EMBL" id="JABWDY010014839">
    <property type="protein sequence ID" value="KAF5197293.1"/>
    <property type="molecule type" value="Genomic_DNA"/>
</dbReference>
<accession>A0A7J6WK23</accession>
<proteinExistence type="predicted"/>
<gene>
    <name evidence="1" type="ORF">FRX31_013120</name>
</gene>
<comment type="caution">
    <text evidence="1">The sequence shown here is derived from an EMBL/GenBank/DDBJ whole genome shotgun (WGS) entry which is preliminary data.</text>
</comment>
<evidence type="ECO:0000313" key="2">
    <source>
        <dbReference type="Proteomes" id="UP000554482"/>
    </source>
</evidence>
<evidence type="ECO:0000313" key="1">
    <source>
        <dbReference type="EMBL" id="KAF5197293.1"/>
    </source>
</evidence>
<reference evidence="1 2" key="1">
    <citation type="submission" date="2020-06" db="EMBL/GenBank/DDBJ databases">
        <title>Transcriptomic and genomic resources for Thalictrum thalictroides and T. hernandezii: Facilitating candidate gene discovery in an emerging model plant lineage.</title>
        <authorList>
            <person name="Arias T."/>
            <person name="Riano-Pachon D.M."/>
            <person name="Di Stilio V.S."/>
        </authorList>
    </citation>
    <scope>NUCLEOTIDE SEQUENCE [LARGE SCALE GENOMIC DNA]</scope>
    <source>
        <strain evidence="2">cv. WT478/WT964</strain>
        <tissue evidence="1">Leaves</tissue>
    </source>
</reference>
<protein>
    <submittedName>
        <fullName evidence="1">Uncharacterized protein</fullName>
    </submittedName>
</protein>
<dbReference type="Proteomes" id="UP000554482">
    <property type="component" value="Unassembled WGS sequence"/>
</dbReference>
<dbReference type="AlphaFoldDB" id="A0A7J6WK23"/>
<organism evidence="1 2">
    <name type="scientific">Thalictrum thalictroides</name>
    <name type="common">Rue-anemone</name>
    <name type="synonym">Anemone thalictroides</name>
    <dbReference type="NCBI Taxonomy" id="46969"/>
    <lineage>
        <taxon>Eukaryota</taxon>
        <taxon>Viridiplantae</taxon>
        <taxon>Streptophyta</taxon>
        <taxon>Embryophyta</taxon>
        <taxon>Tracheophyta</taxon>
        <taxon>Spermatophyta</taxon>
        <taxon>Magnoliopsida</taxon>
        <taxon>Ranunculales</taxon>
        <taxon>Ranunculaceae</taxon>
        <taxon>Thalictroideae</taxon>
        <taxon>Thalictrum</taxon>
    </lineage>
</organism>